<dbReference type="PANTHER" id="PTHR43618">
    <property type="entry name" value="7-ALPHA-HYDROXYSTEROID DEHYDROGENASE"/>
    <property type="match status" value="1"/>
</dbReference>
<dbReference type="PRINTS" id="PR00081">
    <property type="entry name" value="GDHRDH"/>
</dbReference>
<dbReference type="STRING" id="1245745.A0A0A2WIF0"/>
<evidence type="ECO:0000313" key="6">
    <source>
        <dbReference type="EMBL" id="KGQ12894.1"/>
    </source>
</evidence>
<reference evidence="6 7" key="1">
    <citation type="submission" date="2012-10" db="EMBL/GenBank/DDBJ databases">
        <title>Genome sequencing and analysis of entomopathogenic fungi Beauveria bassiana D1-5.</title>
        <authorList>
            <person name="Li Q."/>
            <person name="Wang L."/>
            <person name="Zhang Z."/>
            <person name="Wang Q."/>
            <person name="Ren J."/>
            <person name="Wang M."/>
            <person name="Xu W."/>
            <person name="Wang J."/>
            <person name="Lu Y."/>
            <person name="Du Q."/>
            <person name="Sun Z."/>
        </authorList>
    </citation>
    <scope>NUCLEOTIDE SEQUENCE [LARGE SCALE GENOMIC DNA]</scope>
    <source>
        <strain evidence="6 7">D1-5</strain>
    </source>
</reference>
<accession>A0A0A2WIF0</accession>
<dbReference type="InterPro" id="IPR036291">
    <property type="entry name" value="NAD(P)-bd_dom_sf"/>
</dbReference>
<evidence type="ECO:0000256" key="2">
    <source>
        <dbReference type="ARBA" id="ARBA00022857"/>
    </source>
</evidence>
<evidence type="ECO:0000256" key="3">
    <source>
        <dbReference type="ARBA" id="ARBA00023002"/>
    </source>
</evidence>
<dbReference type="Proteomes" id="UP000030106">
    <property type="component" value="Unassembled WGS sequence"/>
</dbReference>
<comment type="caution">
    <text evidence="6">The sequence shown here is derived from an EMBL/GenBank/DDBJ whole genome shotgun (WGS) entry which is preliminary data.</text>
</comment>
<dbReference type="PANTHER" id="PTHR43618:SF4">
    <property type="entry name" value="SHORT CHAIN DEHYDROGENASE_REDUCTASE FAMILY (AFU_ORTHOLOGUE AFUA_7G04540)"/>
    <property type="match status" value="1"/>
</dbReference>
<dbReference type="OrthoDB" id="2898618at2759"/>
<dbReference type="InterPro" id="IPR020904">
    <property type="entry name" value="Sc_DH/Rdtase_CS"/>
</dbReference>
<dbReference type="Gene3D" id="3.40.50.720">
    <property type="entry name" value="NAD(P)-binding Rossmann-like Domain"/>
    <property type="match status" value="1"/>
</dbReference>
<dbReference type="PRINTS" id="PR00080">
    <property type="entry name" value="SDRFAMILY"/>
</dbReference>
<dbReference type="Pfam" id="PF00106">
    <property type="entry name" value="adh_short"/>
    <property type="match status" value="1"/>
</dbReference>
<gene>
    <name evidence="6" type="ORF">BBAD15_g1385</name>
</gene>
<evidence type="ECO:0000256" key="5">
    <source>
        <dbReference type="SAM" id="MobiDB-lite"/>
    </source>
</evidence>
<dbReference type="PROSITE" id="PS00061">
    <property type="entry name" value="ADH_SHORT"/>
    <property type="match status" value="1"/>
</dbReference>
<sequence>MAPTEALERSNLFDLKDRVAVVTGGGSGIGLMAAQALAANGAKVYICGRTPEKLQTASDAHQGQAPGQIIPITADISSKVGINALVDEIQRRQDCVCLLVNNAGISSTSGDVAEAKSAQELREALFDSGDSKFDEWESVYRTNVTSMFFTTAAFLPLLQKSTDKHAGWSAAVINITSISGLVKTAQHHFAYNASKAAAEHLTRMLAAEIAAAGLKIRVNSIAPGVFPSEMTAKESDDKQKSSLPKDKLAQIPAQRPGRDQDMAHTVLFTAVNQYLNGQRVVVDGGYTLSAGM</sequence>
<dbReference type="SUPFAM" id="SSF51735">
    <property type="entry name" value="NAD(P)-binding Rossmann-fold domains"/>
    <property type="match status" value="1"/>
</dbReference>
<evidence type="ECO:0000256" key="4">
    <source>
        <dbReference type="RuleBase" id="RU000363"/>
    </source>
</evidence>
<evidence type="ECO:0000313" key="7">
    <source>
        <dbReference type="Proteomes" id="UP000030106"/>
    </source>
</evidence>
<keyword evidence="2" id="KW-0521">NADP</keyword>
<dbReference type="EMBL" id="ANFO01000077">
    <property type="protein sequence ID" value="KGQ12894.1"/>
    <property type="molecule type" value="Genomic_DNA"/>
</dbReference>
<feature type="compositionally biased region" description="Basic and acidic residues" evidence="5">
    <location>
        <begin position="232"/>
        <end position="248"/>
    </location>
</feature>
<dbReference type="InterPro" id="IPR002347">
    <property type="entry name" value="SDR_fam"/>
</dbReference>
<feature type="region of interest" description="Disordered" evidence="5">
    <location>
        <begin position="232"/>
        <end position="257"/>
    </location>
</feature>
<dbReference type="GO" id="GO:0016491">
    <property type="term" value="F:oxidoreductase activity"/>
    <property type="evidence" value="ECO:0007669"/>
    <property type="project" value="UniProtKB-KW"/>
</dbReference>
<keyword evidence="3" id="KW-0560">Oxidoreductase</keyword>
<dbReference type="AlphaFoldDB" id="A0A0A2WIF0"/>
<dbReference type="InterPro" id="IPR052178">
    <property type="entry name" value="Sec_Metab_Biosynth_SDR"/>
</dbReference>
<evidence type="ECO:0000256" key="1">
    <source>
        <dbReference type="ARBA" id="ARBA00006484"/>
    </source>
</evidence>
<protein>
    <submittedName>
        <fullName evidence="6">Rhamnolipids biosynthesis 3-oxoacyl-[acyl-carrier-protein] reductase</fullName>
    </submittedName>
</protein>
<comment type="similarity">
    <text evidence="1 4">Belongs to the short-chain dehydrogenases/reductases (SDR) family.</text>
</comment>
<dbReference type="HOGENOM" id="CLU_010194_12_0_1"/>
<organism evidence="6 7">
    <name type="scientific">Beauveria bassiana D1-5</name>
    <dbReference type="NCBI Taxonomy" id="1245745"/>
    <lineage>
        <taxon>Eukaryota</taxon>
        <taxon>Fungi</taxon>
        <taxon>Dikarya</taxon>
        <taxon>Ascomycota</taxon>
        <taxon>Pezizomycotina</taxon>
        <taxon>Sordariomycetes</taxon>
        <taxon>Hypocreomycetidae</taxon>
        <taxon>Hypocreales</taxon>
        <taxon>Cordycipitaceae</taxon>
        <taxon>Beauveria</taxon>
    </lineage>
</organism>
<proteinExistence type="inferred from homology"/>
<name>A0A0A2WIF0_BEABA</name>
<dbReference type="FunFam" id="3.40.50.720:FF:000084">
    <property type="entry name" value="Short-chain dehydrogenase reductase"/>
    <property type="match status" value="1"/>
</dbReference>
<dbReference type="eggNOG" id="KOG0725">
    <property type="taxonomic scope" value="Eukaryota"/>
</dbReference>